<proteinExistence type="predicted"/>
<name>A0ABD3PM85_9STRA</name>
<dbReference type="Proteomes" id="UP001530400">
    <property type="component" value="Unassembled WGS sequence"/>
</dbReference>
<dbReference type="EMBL" id="JALLPJ020000539">
    <property type="protein sequence ID" value="KAL3789065.1"/>
    <property type="molecule type" value="Genomic_DNA"/>
</dbReference>
<evidence type="ECO:0000313" key="3">
    <source>
        <dbReference type="Proteomes" id="UP001530400"/>
    </source>
</evidence>
<accession>A0ABD3PM85</accession>
<feature type="region of interest" description="Disordered" evidence="1">
    <location>
        <begin position="18"/>
        <end position="46"/>
    </location>
</feature>
<keyword evidence="3" id="KW-1185">Reference proteome</keyword>
<protein>
    <submittedName>
        <fullName evidence="2">Uncharacterized protein</fullName>
    </submittedName>
</protein>
<gene>
    <name evidence="2" type="ORF">ACHAWO_004622</name>
</gene>
<organism evidence="2 3">
    <name type="scientific">Cyclotella atomus</name>
    <dbReference type="NCBI Taxonomy" id="382360"/>
    <lineage>
        <taxon>Eukaryota</taxon>
        <taxon>Sar</taxon>
        <taxon>Stramenopiles</taxon>
        <taxon>Ochrophyta</taxon>
        <taxon>Bacillariophyta</taxon>
        <taxon>Coscinodiscophyceae</taxon>
        <taxon>Thalassiosirophycidae</taxon>
        <taxon>Stephanodiscales</taxon>
        <taxon>Stephanodiscaceae</taxon>
        <taxon>Cyclotella</taxon>
    </lineage>
</organism>
<dbReference type="AlphaFoldDB" id="A0ABD3PM85"/>
<evidence type="ECO:0000256" key="1">
    <source>
        <dbReference type="SAM" id="MobiDB-lite"/>
    </source>
</evidence>
<sequence length="146" mass="16637">MFLSKLVESIGEILAPINPFANDSKDDKPSGSDPVSTKRRRLDAQKKAETLAESNGVFAKKQRVFYHNKSTDTMHDAYIVGVHFDDGPDKPYYTISYKKQQETVLEDGTKQSSIVEVEKQTTPDRLDRVEWDEEKSWRVLSGLRGQ</sequence>
<reference evidence="2 3" key="1">
    <citation type="submission" date="2024-10" db="EMBL/GenBank/DDBJ databases">
        <title>Updated reference genomes for cyclostephanoid diatoms.</title>
        <authorList>
            <person name="Roberts W.R."/>
            <person name="Alverson A.J."/>
        </authorList>
    </citation>
    <scope>NUCLEOTIDE SEQUENCE [LARGE SCALE GENOMIC DNA]</scope>
    <source>
        <strain evidence="2 3">AJA010-31</strain>
    </source>
</reference>
<comment type="caution">
    <text evidence="2">The sequence shown here is derived from an EMBL/GenBank/DDBJ whole genome shotgun (WGS) entry which is preliminary data.</text>
</comment>
<evidence type="ECO:0000313" key="2">
    <source>
        <dbReference type="EMBL" id="KAL3789065.1"/>
    </source>
</evidence>